<feature type="compositionally biased region" description="Low complexity" evidence="1">
    <location>
        <begin position="69"/>
        <end position="90"/>
    </location>
</feature>
<dbReference type="EMBL" id="KZ417208">
    <property type="protein sequence ID" value="PIO53207.1"/>
    <property type="molecule type" value="Genomic_DNA"/>
</dbReference>
<proteinExistence type="predicted"/>
<feature type="region of interest" description="Disordered" evidence="1">
    <location>
        <begin position="1"/>
        <end position="104"/>
    </location>
</feature>
<keyword evidence="3" id="KW-1185">Reference proteome</keyword>
<gene>
    <name evidence="2" type="ORF">TELCIR_25468</name>
</gene>
<feature type="non-terminal residue" evidence="2">
    <location>
        <position position="1"/>
    </location>
</feature>
<accession>A0A2G9T5F1</accession>
<name>A0A2G9T5F1_TELCI</name>
<organism evidence="2 3">
    <name type="scientific">Teladorsagia circumcincta</name>
    <name type="common">Brown stomach worm</name>
    <name type="synonym">Ostertagia circumcincta</name>
    <dbReference type="NCBI Taxonomy" id="45464"/>
    <lineage>
        <taxon>Eukaryota</taxon>
        <taxon>Metazoa</taxon>
        <taxon>Ecdysozoa</taxon>
        <taxon>Nematoda</taxon>
        <taxon>Chromadorea</taxon>
        <taxon>Rhabditida</taxon>
        <taxon>Rhabditina</taxon>
        <taxon>Rhabditomorpha</taxon>
        <taxon>Strongyloidea</taxon>
        <taxon>Trichostrongylidae</taxon>
        <taxon>Teladorsagia</taxon>
    </lineage>
</organism>
<reference evidence="2 3" key="1">
    <citation type="submission" date="2015-09" db="EMBL/GenBank/DDBJ databases">
        <title>Draft genome of the parasitic nematode Teladorsagia circumcincta isolate WARC Sus (inbred).</title>
        <authorList>
            <person name="Mitreva M."/>
        </authorList>
    </citation>
    <scope>NUCLEOTIDE SEQUENCE [LARGE SCALE GENOMIC DNA]</scope>
    <source>
        <strain evidence="2 3">S</strain>
    </source>
</reference>
<feature type="compositionally biased region" description="Basic residues" evidence="1">
    <location>
        <begin position="59"/>
        <end position="68"/>
    </location>
</feature>
<evidence type="ECO:0000313" key="2">
    <source>
        <dbReference type="EMBL" id="PIO53207.1"/>
    </source>
</evidence>
<feature type="compositionally biased region" description="Pro residues" evidence="1">
    <location>
        <begin position="13"/>
        <end position="54"/>
    </location>
</feature>
<dbReference type="Proteomes" id="UP000230423">
    <property type="component" value="Unassembled WGS sequence"/>
</dbReference>
<feature type="compositionally biased region" description="Pro residues" evidence="1">
    <location>
        <begin position="91"/>
        <end position="101"/>
    </location>
</feature>
<sequence>QEGQYEDVIPGEALPPPPPPPPAPVRKPIPTKPPPPPAKIPAAPRPAQLPPLPASKPKIASHKTHGSKSKIAAPSKLAAAPAAKSKLAPPGTSPPPRPPPARRAMHTVIPNESFNVFNVVYVSQSFKNRNDKL</sequence>
<evidence type="ECO:0000313" key="3">
    <source>
        <dbReference type="Proteomes" id="UP000230423"/>
    </source>
</evidence>
<evidence type="ECO:0000256" key="1">
    <source>
        <dbReference type="SAM" id="MobiDB-lite"/>
    </source>
</evidence>
<dbReference type="AlphaFoldDB" id="A0A2G9T5F1"/>
<protein>
    <submittedName>
        <fullName evidence="2">Uncharacterized protein</fullName>
    </submittedName>
</protein>